<dbReference type="Proteomes" id="UP000092018">
    <property type="component" value="Chromosome 2"/>
</dbReference>
<dbReference type="PANTHER" id="PTHR42760:SF133">
    <property type="entry name" value="3-OXOACYL-[ACYL-CARRIER-PROTEIN] REDUCTASE"/>
    <property type="match status" value="1"/>
</dbReference>
<dbReference type="CDD" id="cd05233">
    <property type="entry name" value="SDR_c"/>
    <property type="match status" value="1"/>
</dbReference>
<keyword evidence="2" id="KW-0560">Oxidoreductase</keyword>
<dbReference type="Pfam" id="PF13561">
    <property type="entry name" value="adh_short_C2"/>
    <property type="match status" value="1"/>
</dbReference>
<dbReference type="GO" id="GO:0016616">
    <property type="term" value="F:oxidoreductase activity, acting on the CH-OH group of donors, NAD or NADP as acceptor"/>
    <property type="evidence" value="ECO:0007669"/>
    <property type="project" value="TreeGrafter"/>
</dbReference>
<accession>A0AAN0XYY1</accession>
<evidence type="ECO:0000256" key="1">
    <source>
        <dbReference type="ARBA" id="ARBA00006484"/>
    </source>
</evidence>
<dbReference type="KEGG" id="vbr:A6E01_18105"/>
<dbReference type="InterPro" id="IPR036291">
    <property type="entry name" value="NAD(P)-bd_dom_sf"/>
</dbReference>
<dbReference type="PANTHER" id="PTHR42760">
    <property type="entry name" value="SHORT-CHAIN DEHYDROGENASES/REDUCTASES FAMILY MEMBER"/>
    <property type="match status" value="1"/>
</dbReference>
<organism evidence="3 4">
    <name type="scientific">Vibrio breoganii</name>
    <dbReference type="NCBI Taxonomy" id="553239"/>
    <lineage>
        <taxon>Bacteria</taxon>
        <taxon>Pseudomonadati</taxon>
        <taxon>Pseudomonadota</taxon>
        <taxon>Gammaproteobacteria</taxon>
        <taxon>Vibrionales</taxon>
        <taxon>Vibrionaceae</taxon>
        <taxon>Vibrio</taxon>
    </lineage>
</organism>
<evidence type="ECO:0008006" key="5">
    <source>
        <dbReference type="Google" id="ProtNLM"/>
    </source>
</evidence>
<proteinExistence type="inferred from homology"/>
<evidence type="ECO:0000313" key="4">
    <source>
        <dbReference type="Proteomes" id="UP000092018"/>
    </source>
</evidence>
<evidence type="ECO:0000313" key="3">
    <source>
        <dbReference type="EMBL" id="ANO35086.1"/>
    </source>
</evidence>
<dbReference type="InterPro" id="IPR002347">
    <property type="entry name" value="SDR_fam"/>
</dbReference>
<dbReference type="Gene3D" id="3.40.50.720">
    <property type="entry name" value="NAD(P)-binding Rossmann-like Domain"/>
    <property type="match status" value="1"/>
</dbReference>
<dbReference type="PRINTS" id="PR00081">
    <property type="entry name" value="GDHRDH"/>
</dbReference>
<dbReference type="SUPFAM" id="SSF51735">
    <property type="entry name" value="NAD(P)-binding Rossmann-fold domains"/>
    <property type="match status" value="1"/>
</dbReference>
<protein>
    <recommendedName>
        <fullName evidence="5">SDR family oxidoreductase</fullName>
    </recommendedName>
</protein>
<gene>
    <name evidence="3" type="ORF">A6E01_18105</name>
</gene>
<evidence type="ECO:0000256" key="2">
    <source>
        <dbReference type="ARBA" id="ARBA00023002"/>
    </source>
</evidence>
<comment type="similarity">
    <text evidence="1">Belongs to the short-chain dehydrogenases/reductases (SDR) family.</text>
</comment>
<sequence length="119" mass="12463">MTFIGSTSASVSESNGNAYGAIKAAVTHYVQSLSKAHAGTIRFNIIAPASTLFAGGGWDKFRIAAPERFAEKVNKLPMKRLATPQEIAGSVVFVSSMRASYISGEVIHVDGGEGSSITL</sequence>
<dbReference type="EMBL" id="CP016178">
    <property type="protein sequence ID" value="ANO35086.1"/>
    <property type="molecule type" value="Genomic_DNA"/>
</dbReference>
<reference evidence="3 4" key="1">
    <citation type="submission" date="2016-06" db="EMBL/GenBank/DDBJ databases">
        <title>Adaptive Radiation by Waves of Gene Transfer Leads to Fine-Scale Resource Partitioning in Marine Microbes.</title>
        <authorList>
            <person name="Hehemann J.-H."/>
            <person name="Arevalo P."/>
            <person name="Datta M.S."/>
            <person name="Yu X."/>
            <person name="Corzett C."/>
            <person name="Henschel A."/>
            <person name="Preheim S.P."/>
            <person name="Timberlake S."/>
            <person name="Alm E.J."/>
            <person name="Polz M.F."/>
        </authorList>
    </citation>
    <scope>NUCLEOTIDE SEQUENCE [LARGE SCALE GENOMIC DNA]</scope>
    <source>
        <strain evidence="3 4">FF50</strain>
    </source>
</reference>
<dbReference type="AlphaFoldDB" id="A0AAN0XYY1"/>
<name>A0AAN0XYY1_9VIBR</name>